<name>A0ABN8NV05_9CNID</name>
<comment type="caution">
    <text evidence="10">The sequence shown here is derived from an EMBL/GenBank/DDBJ whole genome shotgun (WGS) entry which is preliminary data.</text>
</comment>
<feature type="transmembrane region" description="Helical" evidence="8">
    <location>
        <begin position="124"/>
        <end position="142"/>
    </location>
</feature>
<evidence type="ECO:0000256" key="8">
    <source>
        <dbReference type="SAM" id="Phobius"/>
    </source>
</evidence>
<evidence type="ECO:0000256" key="5">
    <source>
        <dbReference type="ARBA" id="ARBA00023065"/>
    </source>
</evidence>
<keyword evidence="5" id="KW-0406">Ion transport</keyword>
<accession>A0ABN8NV05</accession>
<evidence type="ECO:0000259" key="9">
    <source>
        <dbReference type="Pfam" id="PF07885"/>
    </source>
</evidence>
<evidence type="ECO:0000256" key="4">
    <source>
        <dbReference type="ARBA" id="ARBA00022989"/>
    </source>
</evidence>
<gene>
    <name evidence="10" type="ORF">PLOB_00026237</name>
</gene>
<dbReference type="SUPFAM" id="SSF81324">
    <property type="entry name" value="Voltage-gated potassium channels"/>
    <property type="match status" value="1"/>
</dbReference>
<comment type="subcellular location">
    <subcellularLocation>
        <location evidence="1">Membrane</location>
        <topology evidence="1">Multi-pass membrane protein</topology>
    </subcellularLocation>
</comment>
<evidence type="ECO:0000256" key="6">
    <source>
        <dbReference type="ARBA" id="ARBA00023136"/>
    </source>
</evidence>
<feature type="transmembrane region" description="Helical" evidence="8">
    <location>
        <begin position="301"/>
        <end position="323"/>
    </location>
</feature>
<evidence type="ECO:0000256" key="1">
    <source>
        <dbReference type="ARBA" id="ARBA00004141"/>
    </source>
</evidence>
<keyword evidence="2" id="KW-0813">Transport</keyword>
<keyword evidence="7" id="KW-0407">Ion channel</keyword>
<evidence type="ECO:0000313" key="10">
    <source>
        <dbReference type="EMBL" id="CAH3118082.1"/>
    </source>
</evidence>
<evidence type="ECO:0000256" key="3">
    <source>
        <dbReference type="ARBA" id="ARBA00022692"/>
    </source>
</evidence>
<keyword evidence="3 8" id="KW-0812">Transmembrane</keyword>
<dbReference type="EMBL" id="CALNXK010000031">
    <property type="protein sequence ID" value="CAH3118082.1"/>
    <property type="molecule type" value="Genomic_DNA"/>
</dbReference>
<proteinExistence type="predicted"/>
<dbReference type="PANTHER" id="PTHR11537:SF252">
    <property type="entry name" value="POTASSIUM VOLTAGE-GATED CHANNEL PROTEIN SHAW"/>
    <property type="match status" value="1"/>
</dbReference>
<dbReference type="InterPro" id="IPR013099">
    <property type="entry name" value="K_chnl_dom"/>
</dbReference>
<sequence length="402" mass="46271">METTSGFDLVFPVLNSHVKNHIFYKVRFQDIVSSPGIAVLRNRKVLADKARWNVIKEFSQIWTVIVLALLLNAIFGILIWVLDGRILEFRSILRGYLEGIWWGFLAMITAGYGDKGPKFFLSRLLSILWMFTGVAVMAYLTAMMTTALTSGIVTDHRKIVNTELGVLTNSRGYMEGVKQGVIVKEYGDLEALLTGLRRKEVEGVLLDVFTASYIFNKRDIDTDMFEQVTILEFPFHIGLYMVDYNRCLKRCIENKVQRDQTWIYPSLQKHIKGPLANDKGGRSPWTIQLNLFGSDEPAFRFAMYTLSGVLAALFVLGLVWELIHRQKRRTFTFKNGKQTDVSGKDFQLARRDFKQLLEHIDDVEKSLTKISELKEAYHKMEDNWIHLNNQRGTETVLHLTET</sequence>
<dbReference type="Pfam" id="PF07885">
    <property type="entry name" value="Ion_trans_2"/>
    <property type="match status" value="1"/>
</dbReference>
<keyword evidence="4 8" id="KW-1133">Transmembrane helix</keyword>
<evidence type="ECO:0000313" key="11">
    <source>
        <dbReference type="Proteomes" id="UP001159405"/>
    </source>
</evidence>
<feature type="transmembrane region" description="Helical" evidence="8">
    <location>
        <begin position="93"/>
        <end position="112"/>
    </location>
</feature>
<protein>
    <recommendedName>
        <fullName evidence="9">Potassium channel domain-containing protein</fullName>
    </recommendedName>
</protein>
<dbReference type="Gene3D" id="1.10.287.70">
    <property type="match status" value="1"/>
</dbReference>
<evidence type="ECO:0000256" key="7">
    <source>
        <dbReference type="ARBA" id="ARBA00023303"/>
    </source>
</evidence>
<keyword evidence="11" id="KW-1185">Reference proteome</keyword>
<feature type="domain" description="Potassium channel" evidence="9">
    <location>
        <begin position="78"/>
        <end position="149"/>
    </location>
</feature>
<feature type="transmembrane region" description="Helical" evidence="8">
    <location>
        <begin position="61"/>
        <end position="81"/>
    </location>
</feature>
<dbReference type="Proteomes" id="UP001159405">
    <property type="component" value="Unassembled WGS sequence"/>
</dbReference>
<dbReference type="PANTHER" id="PTHR11537">
    <property type="entry name" value="VOLTAGE-GATED POTASSIUM CHANNEL"/>
    <property type="match status" value="1"/>
</dbReference>
<reference evidence="10 11" key="1">
    <citation type="submission" date="2022-05" db="EMBL/GenBank/DDBJ databases">
        <authorList>
            <consortium name="Genoscope - CEA"/>
            <person name="William W."/>
        </authorList>
    </citation>
    <scope>NUCLEOTIDE SEQUENCE [LARGE SCALE GENOMIC DNA]</scope>
</reference>
<evidence type="ECO:0000256" key="2">
    <source>
        <dbReference type="ARBA" id="ARBA00022448"/>
    </source>
</evidence>
<organism evidence="10 11">
    <name type="scientific">Porites lobata</name>
    <dbReference type="NCBI Taxonomy" id="104759"/>
    <lineage>
        <taxon>Eukaryota</taxon>
        <taxon>Metazoa</taxon>
        <taxon>Cnidaria</taxon>
        <taxon>Anthozoa</taxon>
        <taxon>Hexacorallia</taxon>
        <taxon>Scleractinia</taxon>
        <taxon>Fungiina</taxon>
        <taxon>Poritidae</taxon>
        <taxon>Porites</taxon>
    </lineage>
</organism>
<keyword evidence="6 8" id="KW-0472">Membrane</keyword>
<dbReference type="InterPro" id="IPR028325">
    <property type="entry name" value="VG_K_chnl"/>
</dbReference>